<evidence type="ECO:0000259" key="2">
    <source>
        <dbReference type="PROSITE" id="PS50825"/>
    </source>
</evidence>
<evidence type="ECO:0000256" key="1">
    <source>
        <dbReference type="ARBA" id="ARBA00022737"/>
    </source>
</evidence>
<reference evidence="3 4" key="1">
    <citation type="submission" date="2018-01" db="EMBL/GenBank/DDBJ databases">
        <title>The draft genome of Hanstruepera neustonica JCM19743.</title>
        <authorList>
            <person name="He R.-H."/>
            <person name="Du Z.-J."/>
        </authorList>
    </citation>
    <scope>NUCLEOTIDE SEQUENCE [LARGE SCALE GENOMIC DNA]</scope>
    <source>
        <strain evidence="3 4">JCM19743</strain>
    </source>
</reference>
<dbReference type="EMBL" id="POWF01000005">
    <property type="protein sequence ID" value="PNQ72934.1"/>
    <property type="molecule type" value="Genomic_DNA"/>
</dbReference>
<keyword evidence="1" id="KW-0677">Repeat</keyword>
<comment type="caution">
    <text evidence="3">The sequence shown here is derived from an EMBL/GenBank/DDBJ whole genome shotgun (WGS) entry which is preliminary data.</text>
</comment>
<sequence length="1511" mass="161041">WNIDGQDYEVFATDGTVTVVSQDQNGCDYNINLSVSEYDQTEDDNRNETVCDGDSYTWNIDGQDYEVFATDGTITVVSQDQNGCDYNINLSVSEWPLPVIEIDDQEVCPDVTSVDLTELEPAGQEGGVWTTACGAFDPTAASPLCSPFTYTYTDSNGCVGSDMVAYTFGGTNEEPNTSSGEFCLGDETANICNYASAPVGEIVWVGYTFNGGPLQPIVDEDNDGCPDTPTVGGDYVYFVELMTEDGCVTTSNAAAQITVIDNPIIINCPGDANEASCQSQDAVNAAFDAWITQFSYEGGTNAIDTDLSVYQAPLACGGSIMITYTVTDDCGLEESCSATFAVEADEEAPVISTDAVSGDLGCNPEVVAPTFSVSDNCLDQDMPIDAVTSGPTNDGCSYSQTWTADYTDGCDNAAVQASITYTWTVDTEAPVISTDSVSGDLGCNPEVVAPTFSVSDNCLDQDISVDAVTSGPTNDGCSYSQTWTADYTDGCDNAAVQASITYTWTVDTEAPVISTDAVSGDLGCNPEVVAPTFSVSDNCLDQDMPIDAVTSGPTNDGCSYSQTWTADYTDGCDNAAVQASITYTWTVDTEAPVISTDSVSGDLGCNPEVVAPTFSVSDNCLGQDMPVDAVTSGPTNDGCSYSQTWTADYTDGCDNAAVQASITYTWTVDTEAPVISTDAVSGDLGCNPEVVAPTFSVSDNCLGQDMPVDAVTSGPTNDGCSYSQTWTADYTDGCDNAAVQASITYTWTVDTEAPVISTDAVSGDLGCNPEVVAPTFSVSDNCLGQDMPVDAVTSGPINDGCSYSQTWTADYTDGCDNVAVQASITYTWTVDMEVPVITSDSESGYLGCNPEIVPPTFKADDNCAGEVELQASTEGPTNDGCAYSQTWTANYTDPCDNAAEPLSITFTWSVDTEAPIITTNGISGDLGCNPEIVPPQFKAEDNCVDSEIPLVPSTEGPTNEGCAYSQTWTANYSDACGNAAQEVSVTYAWTVDTEAPIITTNGTSGDLGCNPEIIPPQFKAEDNCVDSEIPLVPSTEGPTNEGCAYSQTWTANYSDACGNAAQEVSVTYTWTVDTEAPIITTNGTSGDLGCNPEIVPPQFKAEDNCVDIEIPLVPSTEGPTNEGCAYSQTWTANYSDGCGNAAQEVSVTYTWTVDTEDPVITSDCSSGDIGCNPEIVPPMFKVEDNCLDGEMFLDPSTDGPMRDGCDFSQTWTATYTDSCGNSDELSITYTWTVDEFENCETAFGRLIKGSECFIPRFSRWGWTNYIEGESKSSYMMDMYAGAAHCDISNRTPVGNAEIIYRDGYITVNINMYEGYVMNEAHVYIGCEKYPTQIRGRREVYTVAPGQYNFNPSGDLDYVSSYTVGPVAASGPLYVIVHAVTCEVVCQCSVSENEGGSYIPDEGVECSDQDPSSNGGFTGAYTSFSNFGFRTYQTVNTNTLNVNYELDIDSDVTVEVLNMRGIILKREIKQNYKAGTDETMQIDMSEESDHILFVRMTTKSGVDIKKIIMKKN</sequence>
<dbReference type="PROSITE" id="PS50825">
    <property type="entry name" value="HYR"/>
    <property type="match status" value="1"/>
</dbReference>
<evidence type="ECO:0000313" key="4">
    <source>
        <dbReference type="Proteomes" id="UP000236641"/>
    </source>
</evidence>
<protein>
    <recommendedName>
        <fullName evidence="2">HYR domain-containing protein</fullName>
    </recommendedName>
</protein>
<accession>A0A2K1DY30</accession>
<organism evidence="3 4">
    <name type="scientific">Hanstruepera neustonica</name>
    <dbReference type="NCBI Taxonomy" id="1445657"/>
    <lineage>
        <taxon>Bacteria</taxon>
        <taxon>Pseudomonadati</taxon>
        <taxon>Bacteroidota</taxon>
        <taxon>Flavobacteriia</taxon>
        <taxon>Flavobacteriales</taxon>
        <taxon>Flavobacteriaceae</taxon>
        <taxon>Hanstruepera</taxon>
    </lineage>
</organism>
<dbReference type="RefSeq" id="WP_207764275.1">
    <property type="nucleotide sequence ID" value="NZ_POWF01000005.1"/>
</dbReference>
<keyword evidence="4" id="KW-1185">Reference proteome</keyword>
<name>A0A2K1DY30_9FLAO</name>
<dbReference type="InterPro" id="IPR003410">
    <property type="entry name" value="HYR_dom"/>
</dbReference>
<evidence type="ECO:0000313" key="3">
    <source>
        <dbReference type="EMBL" id="PNQ72934.1"/>
    </source>
</evidence>
<dbReference type="Proteomes" id="UP000236641">
    <property type="component" value="Unassembled WGS sequence"/>
</dbReference>
<proteinExistence type="predicted"/>
<gene>
    <name evidence="3" type="ORF">C1T31_09515</name>
</gene>
<feature type="domain" description="HYR" evidence="2">
    <location>
        <begin position="258"/>
        <end position="344"/>
    </location>
</feature>
<feature type="non-terminal residue" evidence="3">
    <location>
        <position position="1"/>
    </location>
</feature>